<name>A0A0G4GC68_9ALVE</name>
<sequence length="308" mass="33131">MEVGSHCQVETCNALDFLPFVCNGCDRVFCENHRRRETHGCQGIQSSESVVVCKRCRSAVTVPADSDPQTTLTQHQQTTCLPVERSTCSTEGCTTSGGLVVLSPCPFCKKSFCLACRHPSDHKCPVESAARAEESKAREGKKAQVENLKEKTATGAAGASASASAKPLSDKGKATAKKVEAMKIEMKAQGETSIPTACRIPIRLHVSTAVKSASSYGAKTQPDKQKYFDNACTFHIWLDASKTLGWNLDMICSRLSIVNRNNEAGSAELVLSKEDETAGDGPGPPLLFSQEAVTLVGQGDVLWLSFRQ</sequence>
<dbReference type="PANTHER" id="PTHR14677:SF20">
    <property type="entry name" value="ZINC FINGER AN1-TYPE CONTAINING 2A-RELATED"/>
    <property type="match status" value="1"/>
</dbReference>
<dbReference type="PANTHER" id="PTHR14677">
    <property type="entry name" value="ARSENITE INDUCUBLE RNA ASSOCIATED PROTEIN AIP-1-RELATED"/>
    <property type="match status" value="1"/>
</dbReference>
<proteinExistence type="predicted"/>
<dbReference type="PROSITE" id="PS51039">
    <property type="entry name" value="ZF_AN1"/>
    <property type="match status" value="2"/>
</dbReference>
<reference evidence="7" key="1">
    <citation type="submission" date="2014-11" db="EMBL/GenBank/DDBJ databases">
        <authorList>
            <person name="Otto D Thomas"/>
            <person name="Naeem Raeece"/>
        </authorList>
    </citation>
    <scope>NUCLEOTIDE SEQUENCE</scope>
</reference>
<feature type="domain" description="AN1-type" evidence="6">
    <location>
        <begin position="1"/>
        <end position="49"/>
    </location>
</feature>
<dbReference type="SUPFAM" id="SSF118310">
    <property type="entry name" value="AN1-like Zinc finger"/>
    <property type="match status" value="2"/>
</dbReference>
<dbReference type="AlphaFoldDB" id="A0A0G4GC68"/>
<dbReference type="InterPro" id="IPR035896">
    <property type="entry name" value="AN1-like_Znf"/>
</dbReference>
<evidence type="ECO:0000259" key="6">
    <source>
        <dbReference type="PROSITE" id="PS51039"/>
    </source>
</evidence>
<dbReference type="GO" id="GO:0008270">
    <property type="term" value="F:zinc ion binding"/>
    <property type="evidence" value="ECO:0007669"/>
    <property type="project" value="UniProtKB-KW"/>
</dbReference>
<dbReference type="SMART" id="SM00154">
    <property type="entry name" value="ZnF_AN1"/>
    <property type="match status" value="2"/>
</dbReference>
<keyword evidence="3" id="KW-0862">Zinc</keyword>
<evidence type="ECO:0000256" key="5">
    <source>
        <dbReference type="SAM" id="MobiDB-lite"/>
    </source>
</evidence>
<dbReference type="Pfam" id="PF01428">
    <property type="entry name" value="zf-AN1"/>
    <property type="match status" value="2"/>
</dbReference>
<gene>
    <name evidence="7" type="ORF">Cvel_21245</name>
</gene>
<dbReference type="Gene3D" id="4.10.1110.10">
    <property type="entry name" value="AN1-like Zinc finger"/>
    <property type="match status" value="2"/>
</dbReference>
<accession>A0A0G4GC68</accession>
<dbReference type="InterPro" id="IPR000058">
    <property type="entry name" value="Znf_AN1"/>
</dbReference>
<evidence type="ECO:0000256" key="4">
    <source>
        <dbReference type="PROSITE-ProRule" id="PRU00449"/>
    </source>
</evidence>
<organism evidence="7">
    <name type="scientific">Chromera velia CCMP2878</name>
    <dbReference type="NCBI Taxonomy" id="1169474"/>
    <lineage>
        <taxon>Eukaryota</taxon>
        <taxon>Sar</taxon>
        <taxon>Alveolata</taxon>
        <taxon>Colpodellida</taxon>
        <taxon>Chromeraceae</taxon>
        <taxon>Chromera</taxon>
    </lineage>
</organism>
<feature type="compositionally biased region" description="Basic and acidic residues" evidence="5">
    <location>
        <begin position="132"/>
        <end position="152"/>
    </location>
</feature>
<protein>
    <recommendedName>
        <fullName evidence="6">AN1-type domain-containing protein</fullName>
    </recommendedName>
</protein>
<keyword evidence="2 4" id="KW-0863">Zinc-finger</keyword>
<evidence type="ECO:0000313" key="7">
    <source>
        <dbReference type="EMBL" id="CEM26779.1"/>
    </source>
</evidence>
<keyword evidence="1" id="KW-0479">Metal-binding</keyword>
<evidence type="ECO:0000256" key="1">
    <source>
        <dbReference type="ARBA" id="ARBA00022723"/>
    </source>
</evidence>
<dbReference type="GO" id="GO:0005737">
    <property type="term" value="C:cytoplasm"/>
    <property type="evidence" value="ECO:0007669"/>
    <property type="project" value="TreeGrafter"/>
</dbReference>
<dbReference type="PhylomeDB" id="A0A0G4GC68"/>
<dbReference type="VEuPathDB" id="CryptoDB:Cvel_21245"/>
<feature type="domain" description="AN1-type" evidence="6">
    <location>
        <begin position="82"/>
        <end position="132"/>
    </location>
</feature>
<feature type="compositionally biased region" description="Low complexity" evidence="5">
    <location>
        <begin position="153"/>
        <end position="165"/>
    </location>
</feature>
<dbReference type="EMBL" id="CDMZ01001077">
    <property type="protein sequence ID" value="CEM26779.1"/>
    <property type="molecule type" value="Genomic_DNA"/>
</dbReference>
<evidence type="ECO:0000256" key="3">
    <source>
        <dbReference type="ARBA" id="ARBA00022833"/>
    </source>
</evidence>
<evidence type="ECO:0000256" key="2">
    <source>
        <dbReference type="ARBA" id="ARBA00022771"/>
    </source>
</evidence>
<feature type="region of interest" description="Disordered" evidence="5">
    <location>
        <begin position="132"/>
        <end position="172"/>
    </location>
</feature>